<dbReference type="CDD" id="cd01300">
    <property type="entry name" value="YtcJ_like"/>
    <property type="match status" value="1"/>
</dbReference>
<dbReference type="InterPro" id="IPR013108">
    <property type="entry name" value="Amidohydro_3"/>
</dbReference>
<keyword evidence="2" id="KW-0378">Hydrolase</keyword>
<dbReference type="GO" id="GO:0016810">
    <property type="term" value="F:hydrolase activity, acting on carbon-nitrogen (but not peptide) bonds"/>
    <property type="evidence" value="ECO:0007669"/>
    <property type="project" value="InterPro"/>
</dbReference>
<dbReference type="SUPFAM" id="SSF51556">
    <property type="entry name" value="Metallo-dependent hydrolases"/>
    <property type="match status" value="1"/>
</dbReference>
<dbReference type="PANTHER" id="PTHR22642:SF2">
    <property type="entry name" value="PROTEIN LONG AFTER FAR-RED 3"/>
    <property type="match status" value="1"/>
</dbReference>
<evidence type="ECO:0000313" key="3">
    <source>
        <dbReference type="Proteomes" id="UP000197781"/>
    </source>
</evidence>
<dbReference type="Gene3D" id="2.30.40.10">
    <property type="entry name" value="Urease, subunit C, domain 1"/>
    <property type="match status" value="1"/>
</dbReference>
<protein>
    <submittedName>
        <fullName evidence="2">Hydrolase</fullName>
    </submittedName>
</protein>
<dbReference type="EMBL" id="CP018145">
    <property type="protein sequence ID" value="ASJ54537.1"/>
    <property type="molecule type" value="Genomic_DNA"/>
</dbReference>
<dbReference type="InterPro" id="IPR011059">
    <property type="entry name" value="Metal-dep_hydrolase_composite"/>
</dbReference>
<name>A0A220MHM0_9BACL</name>
<sequence length="532" mass="58937">MATTIFRNGRIYTGDSRHLFVQSLVVRDGIVHDLGSDTDMLLQYGGSDATIIDLQGYTATPGLIDSHLHLGWLGLTFLQLDLSKARSKDEMLFLLKEKAQATPENAWIQGYGWDENLFADGGGIPTIEELDQAAPHCPILLARICGHANLVNSKALELCGYHRDMEVPTGGVIVHDPVSGKPTGMLLETASNLITKHIPRPDYDQLKESLRSSIRYAMAHGLTGAHTEDLRELGGLAQTYQLYDELINGEELALRSNLLVYYPHMHELRDLNMTAGYGNAHVQIGAVKIFADGALGRRTAYLSAPYADDPSTSGYPVHEQDELTELVRQARGLGMPIAVHTIGDKALEMVLDSLDQFPAVAYRDRLIHTQILRPDLLDRLKHPHRIADIQPRFLAGDFPWVMDRVGQERIQHSYIWKTMMDYGIICAAGSDTPVEPIDPLLGIHAAVTRKAPGETHDGYFPQEKLTMEEAIHLFTLGSAQVTNEDHVKGTLSRGKYADMTVYSKDLFTIDPDELLSTKVMMTIIGGKVCYTS</sequence>
<dbReference type="InterPro" id="IPR033932">
    <property type="entry name" value="YtcJ-like"/>
</dbReference>
<dbReference type="PANTHER" id="PTHR22642">
    <property type="entry name" value="IMIDAZOLONEPROPIONASE"/>
    <property type="match status" value="1"/>
</dbReference>
<organism evidence="2 3">
    <name type="scientific">Brevibacillus formosus</name>
    <dbReference type="NCBI Taxonomy" id="54913"/>
    <lineage>
        <taxon>Bacteria</taxon>
        <taxon>Bacillati</taxon>
        <taxon>Bacillota</taxon>
        <taxon>Bacilli</taxon>
        <taxon>Bacillales</taxon>
        <taxon>Paenibacillaceae</taxon>
        <taxon>Brevibacillus</taxon>
    </lineage>
</organism>
<gene>
    <name evidence="2" type="ORF">BP422_13785</name>
</gene>
<accession>A0A220MHM0</accession>
<dbReference type="InterPro" id="IPR032466">
    <property type="entry name" value="Metal_Hydrolase"/>
</dbReference>
<dbReference type="AlphaFoldDB" id="A0A220MHM0"/>
<dbReference type="Gene3D" id="3.10.310.70">
    <property type="match status" value="1"/>
</dbReference>
<dbReference type="Gene3D" id="3.20.20.140">
    <property type="entry name" value="Metal-dependent hydrolases"/>
    <property type="match status" value="1"/>
</dbReference>
<evidence type="ECO:0000313" key="2">
    <source>
        <dbReference type="EMBL" id="ASJ54537.1"/>
    </source>
</evidence>
<reference evidence="2 3" key="1">
    <citation type="submission" date="2016-11" db="EMBL/GenBank/DDBJ databases">
        <authorList>
            <person name="Jaros S."/>
            <person name="Januszkiewicz K."/>
            <person name="Wedrychowicz H."/>
        </authorList>
    </citation>
    <scope>NUCLEOTIDE SEQUENCE [LARGE SCALE GENOMIC DNA]</scope>
    <source>
        <strain evidence="2 3">NF2</strain>
    </source>
</reference>
<dbReference type="SUPFAM" id="SSF51338">
    <property type="entry name" value="Composite domain of metallo-dependent hydrolases"/>
    <property type="match status" value="1"/>
</dbReference>
<feature type="domain" description="Amidohydrolase 3" evidence="1">
    <location>
        <begin position="51"/>
        <end position="530"/>
    </location>
</feature>
<dbReference type="Pfam" id="PF07969">
    <property type="entry name" value="Amidohydro_3"/>
    <property type="match status" value="1"/>
</dbReference>
<evidence type="ECO:0000259" key="1">
    <source>
        <dbReference type="Pfam" id="PF07969"/>
    </source>
</evidence>
<dbReference type="RefSeq" id="WP_088908276.1">
    <property type="nucleotide sequence ID" value="NZ_CP018145.1"/>
</dbReference>
<dbReference type="KEGG" id="bfm:BP422_13785"/>
<proteinExistence type="predicted"/>
<dbReference type="Proteomes" id="UP000197781">
    <property type="component" value="Chromosome"/>
</dbReference>